<dbReference type="Proteomes" id="UP000295122">
    <property type="component" value="Unassembled WGS sequence"/>
</dbReference>
<feature type="compositionally biased region" description="Low complexity" evidence="1">
    <location>
        <begin position="57"/>
        <end position="68"/>
    </location>
</feature>
<feature type="region of interest" description="Disordered" evidence="1">
    <location>
        <begin position="1"/>
        <end position="88"/>
    </location>
</feature>
<proteinExistence type="predicted"/>
<reference evidence="2 3" key="1">
    <citation type="submission" date="2019-03" db="EMBL/GenBank/DDBJ databases">
        <title>Genomic Encyclopedia of Type Strains, Phase IV (KMG-IV): sequencing the most valuable type-strain genomes for metagenomic binning, comparative biology and taxonomic classification.</title>
        <authorList>
            <person name="Goeker M."/>
        </authorList>
    </citation>
    <scope>NUCLEOTIDE SEQUENCE [LARGE SCALE GENOMIC DNA]</scope>
    <source>
        <strain evidence="2 3">DSM 25903</strain>
    </source>
</reference>
<dbReference type="AlphaFoldDB" id="A0A4R7BXK8"/>
<feature type="region of interest" description="Disordered" evidence="1">
    <location>
        <begin position="163"/>
        <end position="182"/>
    </location>
</feature>
<evidence type="ECO:0000256" key="1">
    <source>
        <dbReference type="SAM" id="MobiDB-lite"/>
    </source>
</evidence>
<protein>
    <submittedName>
        <fullName evidence="2">Uncharacterized protein</fullName>
    </submittedName>
</protein>
<dbReference type="RefSeq" id="WP_133770990.1">
    <property type="nucleotide sequence ID" value="NZ_SNZR01000013.1"/>
</dbReference>
<evidence type="ECO:0000313" key="3">
    <source>
        <dbReference type="Proteomes" id="UP000295122"/>
    </source>
</evidence>
<comment type="caution">
    <text evidence="2">The sequence shown here is derived from an EMBL/GenBank/DDBJ whole genome shotgun (WGS) entry which is preliminary data.</text>
</comment>
<gene>
    <name evidence="2" type="ORF">EV668_2799</name>
</gene>
<accession>A0A4R7BXK8</accession>
<keyword evidence="3" id="KW-1185">Reference proteome</keyword>
<name>A0A4R7BXK8_9HYPH</name>
<evidence type="ECO:0000313" key="2">
    <source>
        <dbReference type="EMBL" id="TDR89962.1"/>
    </source>
</evidence>
<sequence>MTDDSDGWRVSGQPARPADTFGTAEEMERSSFGPATSWHPPREPAETLDAPFRPSHPATTADVDAADPAPAPAEPAPRGAAADPERERIVAEMEALATTPRAGAVDAARALRIAFGALGSGGAYPRLKTRVEAALTAVVQADRERARAEIAAQREALHAARQEERQARIEASQARREAAERERERRLADRAAALAERDGNFERHAAAKRRVINLILEASQAPGVSGRVEAIEALHGIWQAIGPAGSATRQLAEDYAAARKVFQAAERAERGLEP</sequence>
<organism evidence="2 3">
    <name type="scientific">Enterovirga rhinocerotis</name>
    <dbReference type="NCBI Taxonomy" id="1339210"/>
    <lineage>
        <taxon>Bacteria</taxon>
        <taxon>Pseudomonadati</taxon>
        <taxon>Pseudomonadota</taxon>
        <taxon>Alphaproteobacteria</taxon>
        <taxon>Hyphomicrobiales</taxon>
        <taxon>Methylobacteriaceae</taxon>
        <taxon>Enterovirga</taxon>
    </lineage>
</organism>
<dbReference type="EMBL" id="SNZR01000013">
    <property type="protein sequence ID" value="TDR89962.1"/>
    <property type="molecule type" value="Genomic_DNA"/>
</dbReference>